<evidence type="ECO:0000256" key="8">
    <source>
        <dbReference type="ARBA" id="ARBA00044968"/>
    </source>
</evidence>
<accession>A0A3E2WQT0</accession>
<dbReference type="SFLD" id="SFLDG01135">
    <property type="entry name" value="C1.5.6:_HAD__Beta-PGM__Phospha"/>
    <property type="match status" value="1"/>
</dbReference>
<dbReference type="SFLD" id="SFLDS00003">
    <property type="entry name" value="Haloacid_Dehalogenase"/>
    <property type="match status" value="1"/>
</dbReference>
<dbReference type="SFLD" id="SFLDG01129">
    <property type="entry name" value="C1.5:_HAD__Beta-PGM__Phosphata"/>
    <property type="match status" value="1"/>
</dbReference>
<feature type="binding site" evidence="12">
    <location>
        <position position="171"/>
    </location>
    <ligand>
        <name>Mg(2+)</name>
        <dbReference type="ChEBI" id="CHEBI:18420"/>
    </ligand>
</feature>
<dbReference type="InterPro" id="IPR051600">
    <property type="entry name" value="Beta-PGM-like"/>
</dbReference>
<dbReference type="GeneID" id="93332887"/>
<evidence type="ECO:0000256" key="4">
    <source>
        <dbReference type="ARBA" id="ARBA00022842"/>
    </source>
</evidence>
<dbReference type="NCBIfam" id="TIGR01990">
    <property type="entry name" value="bPGM"/>
    <property type="match status" value="1"/>
</dbReference>
<evidence type="ECO:0000256" key="12">
    <source>
        <dbReference type="PIRSR" id="PIRSR610972-3"/>
    </source>
</evidence>
<proteinExistence type="inferred from homology"/>
<dbReference type="GO" id="GO:0000287">
    <property type="term" value="F:magnesium ion binding"/>
    <property type="evidence" value="ECO:0007669"/>
    <property type="project" value="InterPro"/>
</dbReference>
<evidence type="ECO:0000256" key="10">
    <source>
        <dbReference type="PIRSR" id="PIRSR610972-1"/>
    </source>
</evidence>
<dbReference type="Gene3D" id="3.40.50.1000">
    <property type="entry name" value="HAD superfamily/HAD-like"/>
    <property type="match status" value="1"/>
</dbReference>
<evidence type="ECO:0000256" key="6">
    <source>
        <dbReference type="ARBA" id="ARBA00023277"/>
    </source>
</evidence>
<feature type="active site" description="Proton donor/acceptor" evidence="10">
    <location>
        <position position="10"/>
    </location>
</feature>
<feature type="binding site" evidence="11">
    <location>
        <begin position="115"/>
        <end position="119"/>
    </location>
    <ligand>
        <name>substrate</name>
    </ligand>
</feature>
<evidence type="ECO:0000256" key="11">
    <source>
        <dbReference type="PIRSR" id="PIRSR610972-2"/>
    </source>
</evidence>
<organism evidence="14 15">
    <name type="scientific">Hungatella hathewayi</name>
    <dbReference type="NCBI Taxonomy" id="154046"/>
    <lineage>
        <taxon>Bacteria</taxon>
        <taxon>Bacillati</taxon>
        <taxon>Bacillota</taxon>
        <taxon>Clostridia</taxon>
        <taxon>Lachnospirales</taxon>
        <taxon>Lachnospiraceae</taxon>
        <taxon>Hungatella</taxon>
    </lineage>
</organism>
<evidence type="ECO:0000313" key="14">
    <source>
        <dbReference type="EMBL" id="RGC29501.1"/>
    </source>
</evidence>
<comment type="catalytic activity">
    <reaction evidence="7">
        <text>beta-D-glucose 1-phosphate = beta-D-glucose 6-phosphate</text>
        <dbReference type="Rhea" id="RHEA:20113"/>
        <dbReference type="ChEBI" id="CHEBI:57684"/>
        <dbReference type="ChEBI" id="CHEBI:58247"/>
        <dbReference type="EC" id="5.4.2.6"/>
    </reaction>
</comment>
<dbReference type="NCBIfam" id="TIGR01509">
    <property type="entry name" value="HAD-SF-IA-v3"/>
    <property type="match status" value="1"/>
</dbReference>
<keyword evidence="4 12" id="KW-0460">Magnesium</keyword>
<keyword evidence="2" id="KW-0597">Phosphoprotein</keyword>
<feature type="binding site" evidence="12">
    <location>
        <position position="10"/>
    </location>
    <ligand>
        <name>Mg(2+)</name>
        <dbReference type="ChEBI" id="CHEBI:18420"/>
    </ligand>
</feature>
<feature type="binding site" evidence="11">
    <location>
        <begin position="45"/>
        <end position="50"/>
    </location>
    <ligand>
        <name>substrate</name>
    </ligand>
</feature>
<reference evidence="14 15" key="1">
    <citation type="submission" date="2018-08" db="EMBL/GenBank/DDBJ databases">
        <title>A genome reference for cultivated species of the human gut microbiota.</title>
        <authorList>
            <person name="Zou Y."/>
            <person name="Xue W."/>
            <person name="Luo G."/>
        </authorList>
    </citation>
    <scope>NUCLEOTIDE SEQUENCE [LARGE SCALE GENOMIC DNA]</scope>
    <source>
        <strain evidence="14 15">AF19-21</strain>
    </source>
</reference>
<feature type="active site" description="Proton donor/acceptor" evidence="10">
    <location>
        <position position="12"/>
    </location>
</feature>
<dbReference type="Gene3D" id="1.10.150.240">
    <property type="entry name" value="Putative phosphatase, domain 2"/>
    <property type="match status" value="1"/>
</dbReference>
<evidence type="ECO:0000256" key="1">
    <source>
        <dbReference type="ARBA" id="ARBA00006171"/>
    </source>
</evidence>
<dbReference type="PANTHER" id="PTHR46193">
    <property type="entry name" value="6-PHOSPHOGLUCONATE PHOSPHATASE"/>
    <property type="match status" value="1"/>
</dbReference>
<feature type="binding site" evidence="11">
    <location>
        <begin position="10"/>
        <end position="12"/>
    </location>
    <ligand>
        <name>substrate</name>
    </ligand>
</feature>
<comment type="caution">
    <text evidence="14">The sequence shown here is derived from an EMBL/GenBank/DDBJ whole genome shotgun (WGS) entry which is preliminary data.</text>
</comment>
<dbReference type="InterPro" id="IPR036412">
    <property type="entry name" value="HAD-like_sf"/>
</dbReference>
<evidence type="ECO:0000256" key="7">
    <source>
        <dbReference type="ARBA" id="ARBA00044926"/>
    </source>
</evidence>
<evidence type="ECO:0000256" key="9">
    <source>
        <dbReference type="ARBA" id="ARBA00044991"/>
    </source>
</evidence>
<dbReference type="GO" id="GO:0005975">
    <property type="term" value="P:carbohydrate metabolic process"/>
    <property type="evidence" value="ECO:0007669"/>
    <property type="project" value="InterPro"/>
</dbReference>
<dbReference type="AlphaFoldDB" id="A0A3E2WQT0"/>
<dbReference type="Pfam" id="PF00702">
    <property type="entry name" value="Hydrolase"/>
    <property type="match status" value="1"/>
</dbReference>
<dbReference type="PRINTS" id="PR00413">
    <property type="entry name" value="HADHALOGNASE"/>
</dbReference>
<dbReference type="GO" id="GO:0008801">
    <property type="term" value="F:beta-phosphoglucomutase activity"/>
    <property type="evidence" value="ECO:0007669"/>
    <property type="project" value="UniProtKB-EC"/>
</dbReference>
<dbReference type="CDD" id="cd02598">
    <property type="entry name" value="HAD_BPGM"/>
    <property type="match status" value="1"/>
</dbReference>
<protein>
    <recommendedName>
        <fullName evidence="9">Beta-phosphoglucomutase</fullName>
        <ecNumber evidence="8">5.4.2.6</ecNumber>
    </recommendedName>
</protein>
<keyword evidence="6" id="KW-0119">Carbohydrate metabolism</keyword>
<keyword evidence="5 14" id="KW-0413">Isomerase</keyword>
<dbReference type="NCBIfam" id="TIGR02009">
    <property type="entry name" value="PGMB-YQAB-SF"/>
    <property type="match status" value="1"/>
</dbReference>
<feature type="binding site" evidence="11">
    <location>
        <position position="26"/>
    </location>
    <ligand>
        <name>substrate</name>
    </ligand>
</feature>
<feature type="site" description="Important for catalytic activity and assists the phosphoryl transfer reaction to Asp8 by balancing charge and orienting the reacting groups" evidence="13">
    <location>
        <position position="146"/>
    </location>
</feature>
<feature type="binding site" evidence="12">
    <location>
        <position position="12"/>
    </location>
    <ligand>
        <name>Mg(2+)</name>
        <dbReference type="ChEBI" id="CHEBI:18420"/>
    </ligand>
</feature>
<name>A0A3E2WQT0_9FIRM</name>
<feature type="binding site" evidence="11">
    <location>
        <position position="146"/>
    </location>
    <ligand>
        <name>substrate</name>
    </ligand>
</feature>
<dbReference type="Proteomes" id="UP000261111">
    <property type="component" value="Unassembled WGS sequence"/>
</dbReference>
<evidence type="ECO:0000256" key="13">
    <source>
        <dbReference type="PIRSR" id="PIRSR610972-4"/>
    </source>
</evidence>
<feature type="binding site" evidence="12">
    <location>
        <position position="170"/>
    </location>
    <ligand>
        <name>Mg(2+)</name>
        <dbReference type="ChEBI" id="CHEBI:18420"/>
    </ligand>
</feature>
<feature type="binding site" evidence="11">
    <location>
        <position position="53"/>
    </location>
    <ligand>
        <name>substrate</name>
    </ligand>
</feature>
<feature type="binding site" evidence="11">
    <location>
        <position position="77"/>
    </location>
    <ligand>
        <name>substrate</name>
    </ligand>
</feature>
<sequence length="220" mass="24413">MEHIKAVIFDLDGVICDTAKYHYQAWKQLAVKLGIDFTQKDNERLKGVSRMESLEILLSIGGLQAGESQKREWAKQKNEWYIKYISGMTEDDILPGVNEFMEKLCLARVKTALGSASKNAGMILELLKIRQYFDCVVDGTMVKRAKPDPEVFLKAAEMLGVMPEVCLVFEDAEAGVEAAKRAGMKCVGIGSAAVLAGADWVIDGFGDSRLEEIFSYLAKY</sequence>
<dbReference type="InterPro" id="IPR010976">
    <property type="entry name" value="B-phosphoglucomutase_hydrolase"/>
</dbReference>
<feature type="site" description="Important for catalytic activity and assists the phosphoryl transfer reaction to Asp8 by balancing charge and orienting the reacting groups" evidence="13">
    <location>
        <position position="115"/>
    </location>
</feature>
<evidence type="ECO:0000256" key="2">
    <source>
        <dbReference type="ARBA" id="ARBA00022553"/>
    </source>
</evidence>
<dbReference type="EMBL" id="QVIA01000016">
    <property type="protein sequence ID" value="RGC29501.1"/>
    <property type="molecule type" value="Genomic_DNA"/>
</dbReference>
<evidence type="ECO:0000256" key="5">
    <source>
        <dbReference type="ARBA" id="ARBA00023235"/>
    </source>
</evidence>
<dbReference type="RefSeq" id="WP_025654916.1">
    <property type="nucleotide sequence ID" value="NZ_QVIA01000016.1"/>
</dbReference>
<evidence type="ECO:0000256" key="3">
    <source>
        <dbReference type="ARBA" id="ARBA00022723"/>
    </source>
</evidence>
<dbReference type="InterPro" id="IPR010972">
    <property type="entry name" value="Beta-PGM"/>
</dbReference>
<dbReference type="InterPro" id="IPR023214">
    <property type="entry name" value="HAD_sf"/>
</dbReference>
<dbReference type="EC" id="5.4.2.6" evidence="8"/>
<dbReference type="InterPro" id="IPR023198">
    <property type="entry name" value="PGP-like_dom2"/>
</dbReference>
<keyword evidence="3 12" id="KW-0479">Metal-binding</keyword>
<dbReference type="SUPFAM" id="SSF56784">
    <property type="entry name" value="HAD-like"/>
    <property type="match status" value="1"/>
</dbReference>
<gene>
    <name evidence="14" type="primary">pgmB</name>
    <name evidence="14" type="ORF">DWX41_14560</name>
</gene>
<evidence type="ECO:0000313" key="15">
    <source>
        <dbReference type="Proteomes" id="UP000261111"/>
    </source>
</evidence>
<dbReference type="InterPro" id="IPR006439">
    <property type="entry name" value="HAD-SF_hydro_IA"/>
</dbReference>
<comment type="similarity">
    <text evidence="1">Belongs to the HAD-like hydrolase superfamily. CbbY/CbbZ/Gph/YieH family.</text>
</comment>
<dbReference type="PANTHER" id="PTHR46193:SF18">
    <property type="entry name" value="HEXITOL PHOSPHATASE B"/>
    <property type="match status" value="1"/>
</dbReference>
<comment type="cofactor">
    <cofactor evidence="12">
        <name>Mg(2+)</name>
        <dbReference type="ChEBI" id="CHEBI:18420"/>
    </cofactor>
    <text evidence="12">Binds 2 magnesium ions per subunit.</text>
</comment>